<dbReference type="InterPro" id="IPR005299">
    <property type="entry name" value="MeTrfase_7"/>
</dbReference>
<dbReference type="AlphaFoldDB" id="A0A498JAW3"/>
<dbReference type="InterPro" id="IPR042086">
    <property type="entry name" value="MeTrfase_capping"/>
</dbReference>
<organism evidence="5 6">
    <name type="scientific">Malus domestica</name>
    <name type="common">Apple</name>
    <name type="synonym">Pyrus malus</name>
    <dbReference type="NCBI Taxonomy" id="3750"/>
    <lineage>
        <taxon>Eukaryota</taxon>
        <taxon>Viridiplantae</taxon>
        <taxon>Streptophyta</taxon>
        <taxon>Embryophyta</taxon>
        <taxon>Tracheophyta</taxon>
        <taxon>Spermatophyta</taxon>
        <taxon>Magnoliopsida</taxon>
        <taxon>eudicotyledons</taxon>
        <taxon>Gunneridae</taxon>
        <taxon>Pentapetalae</taxon>
        <taxon>rosids</taxon>
        <taxon>fabids</taxon>
        <taxon>Rosales</taxon>
        <taxon>Rosaceae</taxon>
        <taxon>Amygdaloideae</taxon>
        <taxon>Maleae</taxon>
        <taxon>Malus</taxon>
    </lineage>
</organism>
<dbReference type="PANTHER" id="PTHR31009">
    <property type="entry name" value="S-ADENOSYL-L-METHIONINE:CARBOXYL METHYLTRANSFERASE FAMILY PROTEIN"/>
    <property type="match status" value="1"/>
</dbReference>
<evidence type="ECO:0000256" key="2">
    <source>
        <dbReference type="ARBA" id="ARBA00022679"/>
    </source>
</evidence>
<keyword evidence="2" id="KW-0808">Transferase</keyword>
<dbReference type="Gene3D" id="1.10.1200.270">
    <property type="entry name" value="Methyltransferase, alpha-helical capping domain"/>
    <property type="match status" value="2"/>
</dbReference>
<accession>A0A498JAW3</accession>
<dbReference type="Gene3D" id="3.40.50.150">
    <property type="entry name" value="Vaccinia Virus protein VP39"/>
    <property type="match status" value="3"/>
</dbReference>
<evidence type="ECO:0000313" key="6">
    <source>
        <dbReference type="Proteomes" id="UP000290289"/>
    </source>
</evidence>
<proteinExistence type="predicted"/>
<keyword evidence="3" id="KW-0479">Metal-binding</keyword>
<keyword evidence="6" id="KW-1185">Reference proteome</keyword>
<reference evidence="5 6" key="1">
    <citation type="submission" date="2018-10" db="EMBL/GenBank/DDBJ databases">
        <title>A high-quality apple genome assembly.</title>
        <authorList>
            <person name="Hu J."/>
        </authorList>
    </citation>
    <scope>NUCLEOTIDE SEQUENCE [LARGE SCALE GENOMIC DNA]</scope>
    <source>
        <strain evidence="6">cv. HFTH1</strain>
        <tissue evidence="5">Young leaf</tissue>
    </source>
</reference>
<evidence type="ECO:0000313" key="5">
    <source>
        <dbReference type="EMBL" id="RXH90501.1"/>
    </source>
</evidence>
<dbReference type="GO" id="GO:0032259">
    <property type="term" value="P:methylation"/>
    <property type="evidence" value="ECO:0007669"/>
    <property type="project" value="UniProtKB-KW"/>
</dbReference>
<dbReference type="GO" id="GO:0046872">
    <property type="term" value="F:metal ion binding"/>
    <property type="evidence" value="ECO:0007669"/>
    <property type="project" value="UniProtKB-KW"/>
</dbReference>
<name>A0A498JAW3_MALDO</name>
<sequence length="885" mass="99539">MAAAMEDSINVSEAYPMKGGDGPDSYAKNSIEQKVVVDATKELLSKAIKEKLELDMFLPFNTFHIADLGCSVGPNTFFSVENILEAVKFEYQSRGPSSEIPKFQVFFSDKTLNDFNILFNYLPLNRNYYAAGVPGSFHGRLFPKASINFFHSSLALHWLSRVPKDVMDKNSHAWNKGRIHYSSNQDEVLKAYQSQYANDMDCFLRARALETVHRGLIVLNLLGRPLNCIEIVGFDIFGSCLVEMATKGVISEEKVDSFNIPSYFVSPQELEVIVERNGCFSIEILETLPQHVLSGSPSAPAMRAFTEGLIKQQFGEEILDDLFSVYHQKLEEQMSIAESKKAVVLFVHTQWQVEMAPTAMPRTLYGRKELLMLPNNSNQGGAWNKGQIHYSNSQDEVVKAYQAQYSEDMECFLHAKALETLHGGLVVLTLLGRHNGSCLQDRARKNEMDAFSIQILETILHLVLEHGDFSIAKRSASTRDSLSNNLEKKSQMISSTCIGKNLKSKSKYLSQRSWLSFLREREREMAAAMEDSINVSEAYPMKGGDGPDSYAKNSIEQKVVVDATKELLSKAIKEKLELDMFLPFNTFHIADLGCSVGPNTFFSVENILEAVKFEYQSGGPSSEVPKFQVFFSDKTLNDFNILFNYLPQNRNYYAAGVPGSFHGRLFPKASINFFHSSLALHWLSRVPKDVMDKNSRAWNKGRIHYSNNQDEVLKAYQSQYAEDMDCFLRARALETVHRGLIVLNLLGLPNDIPQSHHLIGNLAIDILGSCLVEMARKGVISEEKVDSFNMPCYFASPQELEVIVERNGCFSAEILEALPQHVSKHGTPSAPTFRAITEGLITQQFGEEILGDLFSLYQQKLEEQISIAESKKSAVIFVVLKRKTN</sequence>
<comment type="caution">
    <text evidence="5">The sequence shown here is derived from an EMBL/GenBank/DDBJ whole genome shotgun (WGS) entry which is preliminary data.</text>
</comment>
<evidence type="ECO:0000256" key="1">
    <source>
        <dbReference type="ARBA" id="ARBA00022603"/>
    </source>
</evidence>
<dbReference type="InterPro" id="IPR029063">
    <property type="entry name" value="SAM-dependent_MTases_sf"/>
</dbReference>
<dbReference type="Proteomes" id="UP000290289">
    <property type="component" value="Chromosome 9"/>
</dbReference>
<dbReference type="EMBL" id="RDQH01000335">
    <property type="protein sequence ID" value="RXH90501.1"/>
    <property type="molecule type" value="Genomic_DNA"/>
</dbReference>
<protein>
    <recommendedName>
        <fullName evidence="7">S-adenosylmethionine-dependent methyltransferase</fullName>
    </recommendedName>
</protein>
<dbReference type="Pfam" id="PF03492">
    <property type="entry name" value="Methyltransf_7"/>
    <property type="match status" value="3"/>
</dbReference>
<keyword evidence="4" id="KW-0460">Magnesium</keyword>
<dbReference type="GO" id="GO:0008168">
    <property type="term" value="F:methyltransferase activity"/>
    <property type="evidence" value="ECO:0007669"/>
    <property type="project" value="UniProtKB-KW"/>
</dbReference>
<evidence type="ECO:0008006" key="7">
    <source>
        <dbReference type="Google" id="ProtNLM"/>
    </source>
</evidence>
<evidence type="ECO:0000256" key="4">
    <source>
        <dbReference type="ARBA" id="ARBA00022842"/>
    </source>
</evidence>
<keyword evidence="1" id="KW-0489">Methyltransferase</keyword>
<dbReference type="SUPFAM" id="SSF53335">
    <property type="entry name" value="S-adenosyl-L-methionine-dependent methyltransferases"/>
    <property type="match status" value="3"/>
</dbReference>
<gene>
    <name evidence="5" type="ORF">DVH24_035265</name>
</gene>
<evidence type="ECO:0000256" key="3">
    <source>
        <dbReference type="ARBA" id="ARBA00022723"/>
    </source>
</evidence>